<gene>
    <name evidence="1" type="ORF">AKO1_010726</name>
</gene>
<reference evidence="1 2" key="1">
    <citation type="submission" date="2024-03" db="EMBL/GenBank/DDBJ databases">
        <title>The Acrasis kona genome and developmental transcriptomes reveal deep origins of eukaryotic multicellular pathways.</title>
        <authorList>
            <person name="Sheikh S."/>
            <person name="Fu C.-J."/>
            <person name="Brown M.W."/>
            <person name="Baldauf S.L."/>
        </authorList>
    </citation>
    <scope>NUCLEOTIDE SEQUENCE [LARGE SCALE GENOMIC DNA]</scope>
    <source>
        <strain evidence="1 2">ATCC MYA-3509</strain>
    </source>
</reference>
<dbReference type="EMBL" id="JAOPGA020000476">
    <property type="protein sequence ID" value="KAL0478896.1"/>
    <property type="molecule type" value="Genomic_DNA"/>
</dbReference>
<evidence type="ECO:0000313" key="1">
    <source>
        <dbReference type="EMBL" id="KAL0478896.1"/>
    </source>
</evidence>
<dbReference type="InterPro" id="IPR021475">
    <property type="entry name" value="Pants/Emi1-like"/>
</dbReference>
<organism evidence="1 2">
    <name type="scientific">Acrasis kona</name>
    <dbReference type="NCBI Taxonomy" id="1008807"/>
    <lineage>
        <taxon>Eukaryota</taxon>
        <taxon>Discoba</taxon>
        <taxon>Heterolobosea</taxon>
        <taxon>Tetramitia</taxon>
        <taxon>Eutetramitia</taxon>
        <taxon>Acrasidae</taxon>
        <taxon>Acrasis</taxon>
    </lineage>
</organism>
<comment type="caution">
    <text evidence="1">The sequence shown here is derived from an EMBL/GenBank/DDBJ whole genome shotgun (WGS) entry which is preliminary data.</text>
</comment>
<dbReference type="Pfam" id="PF11326">
    <property type="entry name" value="PANTS-like"/>
    <property type="match status" value="1"/>
</dbReference>
<protein>
    <recommendedName>
        <fullName evidence="3">NADH dehydrogenase [ubiquinone] 1 beta subcomplex subunit 10</fullName>
    </recommendedName>
</protein>
<evidence type="ECO:0000313" key="2">
    <source>
        <dbReference type="Proteomes" id="UP001431209"/>
    </source>
</evidence>
<sequence>MYEDVIPPTLDERVSVQMNCFQNFEKLYDCKRARSQVVSLYEVGKQDPCVEEWDMFRWCMSAKFLRSHKAFQQMQMRKRNIYHGIDKLPWAYRKSYIEYLHDENRLPQRLHYLVEGRGEDINKPEDVERGEEEVINRPN</sequence>
<evidence type="ECO:0008006" key="3">
    <source>
        <dbReference type="Google" id="ProtNLM"/>
    </source>
</evidence>
<name>A0AAW2YQ01_9EUKA</name>
<dbReference type="AlphaFoldDB" id="A0AAW2YQ01"/>
<proteinExistence type="predicted"/>
<keyword evidence="2" id="KW-1185">Reference proteome</keyword>
<accession>A0AAW2YQ01</accession>
<dbReference type="Proteomes" id="UP001431209">
    <property type="component" value="Unassembled WGS sequence"/>
</dbReference>